<reference evidence="1 2" key="1">
    <citation type="submission" date="2020-01" db="EMBL/GenBank/DDBJ databases">
        <authorList>
            <person name="Kim M.K."/>
        </authorList>
    </citation>
    <scope>NUCLEOTIDE SEQUENCE [LARGE SCALE GENOMIC DNA]</scope>
    <source>
        <strain evidence="1 2">172606-1</strain>
    </source>
</reference>
<sequence length="228" mass="26273">MATIAFIPVRCGSKSIPFKNIKDFCGKPLIYWNLKALQDCTKVDKIYVATDCSEIEQVAKSFGFSKVEVYRRQVENATDTASTESVMLEFLEWKAVQFQEEDIFILVQATSPFTSTRDFTEALQLFQKDALDSLLTCVRTKRFFWNKEGTPINYDYRSRPRRQDFPGMLMENGAFYVSTIQAIMVSKNRLSGKIGIYEMSEDTAIELDEESDWLIAEQIMKANRSYSI</sequence>
<dbReference type="InterPro" id="IPR003329">
    <property type="entry name" value="Cytidylyl_trans"/>
</dbReference>
<dbReference type="GO" id="GO:0008781">
    <property type="term" value="F:N-acylneuraminate cytidylyltransferase activity"/>
    <property type="evidence" value="ECO:0007669"/>
    <property type="project" value="TreeGrafter"/>
</dbReference>
<dbReference type="KEGG" id="rhoz:GXP67_24465"/>
<keyword evidence="2" id="KW-1185">Reference proteome</keyword>
<dbReference type="Gene3D" id="3.90.550.10">
    <property type="entry name" value="Spore Coat Polysaccharide Biosynthesis Protein SpsA, Chain A"/>
    <property type="match status" value="1"/>
</dbReference>
<dbReference type="PANTHER" id="PTHR21485">
    <property type="entry name" value="HAD SUPERFAMILY MEMBERS CMAS AND KDSC"/>
    <property type="match status" value="1"/>
</dbReference>
<dbReference type="InterPro" id="IPR029044">
    <property type="entry name" value="Nucleotide-diphossugar_trans"/>
</dbReference>
<dbReference type="Proteomes" id="UP000480178">
    <property type="component" value="Chromosome"/>
</dbReference>
<gene>
    <name evidence="1" type="ORF">GXP67_24465</name>
</gene>
<dbReference type="PANTHER" id="PTHR21485:SF3">
    <property type="entry name" value="N-ACYLNEURAMINATE CYTIDYLYLTRANSFERASE"/>
    <property type="match status" value="1"/>
</dbReference>
<organism evidence="1 2">
    <name type="scientific">Rhodocytophaga rosea</name>
    <dbReference type="NCBI Taxonomy" id="2704465"/>
    <lineage>
        <taxon>Bacteria</taxon>
        <taxon>Pseudomonadati</taxon>
        <taxon>Bacteroidota</taxon>
        <taxon>Cytophagia</taxon>
        <taxon>Cytophagales</taxon>
        <taxon>Rhodocytophagaceae</taxon>
        <taxon>Rhodocytophaga</taxon>
    </lineage>
</organism>
<evidence type="ECO:0000313" key="1">
    <source>
        <dbReference type="EMBL" id="QHT69574.1"/>
    </source>
</evidence>
<dbReference type="SUPFAM" id="SSF53448">
    <property type="entry name" value="Nucleotide-diphospho-sugar transferases"/>
    <property type="match status" value="1"/>
</dbReference>
<protein>
    <submittedName>
        <fullName evidence="1">Acylneuraminate cytidylyltransferase family protein</fullName>
    </submittedName>
</protein>
<dbReference type="CDD" id="cd02513">
    <property type="entry name" value="CMP-NeuAc_Synthase"/>
    <property type="match status" value="1"/>
</dbReference>
<dbReference type="EMBL" id="CP048222">
    <property type="protein sequence ID" value="QHT69574.1"/>
    <property type="molecule type" value="Genomic_DNA"/>
</dbReference>
<proteinExistence type="predicted"/>
<keyword evidence="1" id="KW-0548">Nucleotidyltransferase</keyword>
<evidence type="ECO:0000313" key="2">
    <source>
        <dbReference type="Proteomes" id="UP000480178"/>
    </source>
</evidence>
<dbReference type="AlphaFoldDB" id="A0A6C0GNZ8"/>
<dbReference type="RefSeq" id="WP_162445561.1">
    <property type="nucleotide sequence ID" value="NZ_CP048222.1"/>
</dbReference>
<accession>A0A6C0GNZ8</accession>
<dbReference type="InterPro" id="IPR050793">
    <property type="entry name" value="CMP-NeuNAc_synthase"/>
</dbReference>
<name>A0A6C0GNZ8_9BACT</name>
<dbReference type="Pfam" id="PF02348">
    <property type="entry name" value="CTP_transf_3"/>
    <property type="match status" value="1"/>
</dbReference>
<keyword evidence="1" id="KW-0808">Transferase</keyword>